<organism evidence="6 7">
    <name type="scientific">Phaeosphaeria nodorum (strain SN15 / ATCC MYA-4574 / FGSC 10173)</name>
    <name type="common">Glume blotch fungus</name>
    <name type="synonym">Parastagonospora nodorum</name>
    <dbReference type="NCBI Taxonomy" id="321614"/>
    <lineage>
        <taxon>Eukaryota</taxon>
        <taxon>Fungi</taxon>
        <taxon>Dikarya</taxon>
        <taxon>Ascomycota</taxon>
        <taxon>Pezizomycotina</taxon>
        <taxon>Dothideomycetes</taxon>
        <taxon>Pleosporomycetidae</taxon>
        <taxon>Pleosporales</taxon>
        <taxon>Pleosporineae</taxon>
        <taxon>Phaeosphaeriaceae</taxon>
        <taxon>Parastagonospora</taxon>
    </lineage>
</organism>
<evidence type="ECO:0000256" key="2">
    <source>
        <dbReference type="ARBA" id="ARBA00022692"/>
    </source>
</evidence>
<feature type="transmembrane region" description="Helical" evidence="5">
    <location>
        <begin position="204"/>
        <end position="225"/>
    </location>
</feature>
<keyword evidence="2 5" id="KW-0812">Transmembrane</keyword>
<proteinExistence type="predicted"/>
<evidence type="ECO:0000256" key="5">
    <source>
        <dbReference type="SAM" id="Phobius"/>
    </source>
</evidence>
<evidence type="ECO:0000256" key="3">
    <source>
        <dbReference type="ARBA" id="ARBA00022989"/>
    </source>
</evidence>
<comment type="subcellular location">
    <subcellularLocation>
        <location evidence="1">Endomembrane system</location>
        <topology evidence="1">Multi-pass membrane protein</topology>
    </subcellularLocation>
</comment>
<dbReference type="EMBL" id="CP069025">
    <property type="protein sequence ID" value="QRC93388.1"/>
    <property type="molecule type" value="Genomic_DNA"/>
</dbReference>
<dbReference type="Pfam" id="PF04750">
    <property type="entry name" value="Far-17a_AIG1"/>
    <property type="match status" value="1"/>
</dbReference>
<evidence type="ECO:0000313" key="6">
    <source>
        <dbReference type="EMBL" id="QRC93388.1"/>
    </source>
</evidence>
<accession>A0A7U2HWN6</accession>
<feature type="transmembrane region" description="Helical" evidence="5">
    <location>
        <begin position="165"/>
        <end position="184"/>
    </location>
</feature>
<protein>
    <recommendedName>
        <fullName evidence="8">FAR-17a/AIG1-like protein</fullName>
    </recommendedName>
</protein>
<feature type="transmembrane region" description="Helical" evidence="5">
    <location>
        <begin position="91"/>
        <end position="111"/>
    </location>
</feature>
<dbReference type="GO" id="GO:0012505">
    <property type="term" value="C:endomembrane system"/>
    <property type="evidence" value="ECO:0007669"/>
    <property type="project" value="UniProtKB-SubCell"/>
</dbReference>
<keyword evidence="7" id="KW-1185">Reference proteome</keyword>
<evidence type="ECO:0000256" key="4">
    <source>
        <dbReference type="ARBA" id="ARBA00023136"/>
    </source>
</evidence>
<evidence type="ECO:0008006" key="8">
    <source>
        <dbReference type="Google" id="ProtNLM"/>
    </source>
</evidence>
<dbReference type="InterPro" id="IPR006838">
    <property type="entry name" value="ADTRP_AIG1"/>
</dbReference>
<dbReference type="Proteomes" id="UP000663193">
    <property type="component" value="Chromosome 3"/>
</dbReference>
<dbReference type="OrthoDB" id="1898221at2759"/>
<gene>
    <name evidence="6" type="ORF">JI435_036230</name>
</gene>
<dbReference type="AlphaFoldDB" id="A0A7U2HWN6"/>
<keyword evidence="4 5" id="KW-0472">Membrane</keyword>
<name>A0A7U2HWN6_PHANO</name>
<keyword evidence="3 5" id="KW-1133">Transmembrane helix</keyword>
<dbReference type="GO" id="GO:0016020">
    <property type="term" value="C:membrane"/>
    <property type="evidence" value="ECO:0007669"/>
    <property type="project" value="InterPro"/>
</dbReference>
<dbReference type="VEuPathDB" id="FungiDB:JI435_036230"/>
<feature type="transmembrane region" description="Helical" evidence="5">
    <location>
        <begin position="61"/>
        <end position="79"/>
    </location>
</feature>
<feature type="transmembrane region" description="Helical" evidence="5">
    <location>
        <begin position="21"/>
        <end position="41"/>
    </location>
</feature>
<evidence type="ECO:0000313" key="7">
    <source>
        <dbReference type="Proteomes" id="UP000663193"/>
    </source>
</evidence>
<evidence type="ECO:0000256" key="1">
    <source>
        <dbReference type="ARBA" id="ARBA00004127"/>
    </source>
</evidence>
<dbReference type="PANTHER" id="PTHR10989">
    <property type="entry name" value="ANDROGEN-INDUCED PROTEIN 1-RELATED"/>
    <property type="match status" value="1"/>
</dbReference>
<sequence>MSAQAANKTSRRHPLQRYDSPSKGFSGALHVAGLISFYHSFKFLADNPNQFNDSFGWHLQFLTILGITICTVGFTLALLADMTNSTSLFTIKNYISLVAAPIEIVISILYWSLRLIDTSLVVPPHLPLPPAIYDLTFHFFPAVLTTLDTLLLSPPWPSSPMNPQAPLITLVLSTAVAFLYWFWIEICYARNGFYPYPIFEMLTTYQRVGLFALSGSIMWVVGGALRAAYAWCNGYEEVEEFQKVKRAVKMGREGKWE</sequence>
<dbReference type="PANTHER" id="PTHR10989:SF16">
    <property type="entry name" value="AT02829P-RELATED"/>
    <property type="match status" value="1"/>
</dbReference>
<reference evidence="7" key="1">
    <citation type="journal article" date="2021" name="BMC Genomics">
        <title>Chromosome-level genome assembly and manually-curated proteome of model necrotroph Parastagonospora nodorum Sn15 reveals a genome-wide trove of candidate effector homologs, and redundancy of virulence-related functions within an accessory chromosome.</title>
        <authorList>
            <person name="Bertazzoni S."/>
            <person name="Jones D.A.B."/>
            <person name="Phan H.T."/>
            <person name="Tan K.-C."/>
            <person name="Hane J.K."/>
        </authorList>
    </citation>
    <scope>NUCLEOTIDE SEQUENCE [LARGE SCALE GENOMIC DNA]</scope>
    <source>
        <strain evidence="7">SN15 / ATCC MYA-4574 / FGSC 10173)</strain>
    </source>
</reference>